<evidence type="ECO:0000256" key="1">
    <source>
        <dbReference type="SAM" id="Phobius"/>
    </source>
</evidence>
<dbReference type="EMBL" id="JABZRE010000005">
    <property type="protein sequence ID" value="MBF1306676.1"/>
    <property type="molecule type" value="Genomic_DNA"/>
</dbReference>
<dbReference type="AlphaFoldDB" id="A0A0B4S239"/>
<reference evidence="3" key="2">
    <citation type="submission" date="2020-04" db="EMBL/GenBank/DDBJ databases">
        <title>Deep metagenomics examines the oral microbiome during advanced dental caries in children, revealing novel taxa and co-occurrences with host molecules.</title>
        <authorList>
            <person name="Baker J.L."/>
            <person name="Morton J.T."/>
            <person name="Dinis M."/>
            <person name="Alvarez R."/>
            <person name="Tran N.C."/>
            <person name="Knight R."/>
            <person name="Edlund A."/>
        </authorList>
    </citation>
    <scope>NUCLEOTIDE SEQUENCE</scope>
    <source>
        <strain evidence="3">JCVI_23_bin.11</strain>
    </source>
</reference>
<feature type="transmembrane region" description="Helical" evidence="1">
    <location>
        <begin position="7"/>
        <end position="26"/>
    </location>
</feature>
<sequence length="140" mass="15976">MIKRKSFTLIELIVCLAIISVMVMVIRVNFVNNKKTIAHEELNLIAESIENAKVFSIENRKIVVLKSDSENGTFNISSGESVLKKIHCKNLKILNSIKLEFNTNGIPSEGKTFKFSYEKENYEIRIRPVTGFVNVIKNEK</sequence>
<reference evidence="2 5" key="1">
    <citation type="submission" date="2014-10" db="EMBL/GenBank/DDBJ databases">
        <title>Complete genome sequence of Parvimonas micra KCOM 1535 (= ChDC B708).</title>
        <authorList>
            <person name="Kook J.-K."/>
            <person name="Park S.-N."/>
            <person name="Lim Y.K."/>
            <person name="Roh H."/>
        </authorList>
    </citation>
    <scope>NUCLEOTIDE SEQUENCE [LARGE SCALE GENOMIC DNA]</scope>
    <source>
        <strain evidence="2">KCOM 1535</strain>
        <strain evidence="5">KCOM 1535 / ChDC B708</strain>
    </source>
</reference>
<organism evidence="2 5">
    <name type="scientific">Parvimonas micra</name>
    <dbReference type="NCBI Taxonomy" id="33033"/>
    <lineage>
        <taxon>Bacteria</taxon>
        <taxon>Bacillati</taxon>
        <taxon>Bacillota</taxon>
        <taxon>Tissierellia</taxon>
        <taxon>Tissierellales</taxon>
        <taxon>Peptoniphilaceae</taxon>
        <taxon>Parvimonas</taxon>
    </lineage>
</organism>
<evidence type="ECO:0000313" key="4">
    <source>
        <dbReference type="EMBL" id="WBB30162.1"/>
    </source>
</evidence>
<dbReference type="KEGG" id="pmic:NW74_03950"/>
<name>A0A0B4S239_9FIRM</name>
<dbReference type="STRING" id="33033.NW74_03950"/>
<evidence type="ECO:0000313" key="5">
    <source>
        <dbReference type="Proteomes" id="UP000031386"/>
    </source>
</evidence>
<dbReference type="EMBL" id="CP101412">
    <property type="protein sequence ID" value="WBB30162.1"/>
    <property type="molecule type" value="Genomic_DNA"/>
</dbReference>
<dbReference type="Proteomes" id="UP000031386">
    <property type="component" value="Chromosome"/>
</dbReference>
<dbReference type="OrthoDB" id="1701245at2"/>
<dbReference type="InterPro" id="IPR012902">
    <property type="entry name" value="N_methyl_site"/>
</dbReference>
<keyword evidence="1" id="KW-0472">Membrane</keyword>
<reference evidence="4" key="3">
    <citation type="submission" date="2022-07" db="EMBL/GenBank/DDBJ databases">
        <title>Parvimonas micra travels from the subgingival sulcus of the human oral cavity to the colorectal adenocarcinoma.</title>
        <authorList>
            <person name="Conde-Perez K."/>
            <person name="Buetas E."/>
            <person name="Aja-Macaya P."/>
            <person name="Martin-De Arribas E."/>
            <person name="Iglesias-Corras I."/>
            <person name="Trigo-Tasende N."/>
            <person name="Nasser-Ali M."/>
            <person name="Estevez L.S."/>
            <person name="Rumbo-Feal S."/>
            <person name="Otero-Alen B."/>
            <person name="Noguera J.F."/>
            <person name="Concha A."/>
            <person name="Pardinas-Lopez S."/>
            <person name="Carda-Dieguez M."/>
            <person name="Gomez-Randulfe I."/>
            <person name="Martinez-Lago N."/>
            <person name="Ladra S."/>
            <person name="Aparicio L.A."/>
            <person name="Bou G."/>
            <person name="Mira A."/>
            <person name="Vallejo J.A."/>
            <person name="Poza M."/>
        </authorList>
    </citation>
    <scope>NUCLEOTIDE SEQUENCE</scope>
    <source>
        <strain evidence="4">PM102KC-G-1</strain>
    </source>
</reference>
<keyword evidence="5" id="KW-1185">Reference proteome</keyword>
<dbReference type="EMBL" id="CP009761">
    <property type="protein sequence ID" value="AIZ36549.1"/>
    <property type="molecule type" value="Genomic_DNA"/>
</dbReference>
<dbReference type="Pfam" id="PF07963">
    <property type="entry name" value="N_methyl"/>
    <property type="match status" value="1"/>
</dbReference>
<dbReference type="Proteomes" id="UP000758611">
    <property type="component" value="Unassembled WGS sequence"/>
</dbReference>
<keyword evidence="1" id="KW-1133">Transmembrane helix</keyword>
<dbReference type="InterPro" id="IPR045584">
    <property type="entry name" value="Pilin-like"/>
</dbReference>
<protein>
    <submittedName>
        <fullName evidence="2">N-terminal cleavage protein</fullName>
    </submittedName>
    <submittedName>
        <fullName evidence="4">Type II secretion system GspH family protein</fullName>
    </submittedName>
    <submittedName>
        <fullName evidence="3">Type II secretion system protein</fullName>
    </submittedName>
</protein>
<dbReference type="Gene3D" id="3.30.700.10">
    <property type="entry name" value="Glycoprotein, Type 4 Pilin"/>
    <property type="match status" value="1"/>
</dbReference>
<dbReference type="SUPFAM" id="SSF54523">
    <property type="entry name" value="Pili subunits"/>
    <property type="match status" value="1"/>
</dbReference>
<accession>A0A0B4S239</accession>
<evidence type="ECO:0000313" key="2">
    <source>
        <dbReference type="EMBL" id="AIZ36549.1"/>
    </source>
</evidence>
<evidence type="ECO:0000313" key="3">
    <source>
        <dbReference type="EMBL" id="MBF1306676.1"/>
    </source>
</evidence>
<keyword evidence="1" id="KW-0812">Transmembrane</keyword>
<gene>
    <name evidence="3" type="ORF">HXM94_02630</name>
    <name evidence="4" type="ORF">NM222_04080</name>
    <name evidence="2" type="ORF">NW74_03950</name>
</gene>
<dbReference type="RefSeq" id="WP_004833357.1">
    <property type="nucleotide sequence ID" value="NZ_CABKNC010000002.1"/>
</dbReference>
<dbReference type="Proteomes" id="UP001210690">
    <property type="component" value="Chromosome"/>
</dbReference>
<proteinExistence type="predicted"/>
<dbReference type="GeneID" id="93385631"/>
<dbReference type="NCBIfam" id="TIGR02532">
    <property type="entry name" value="IV_pilin_GFxxxE"/>
    <property type="match status" value="1"/>
</dbReference>